<reference evidence="7" key="3">
    <citation type="submission" date="2025-09" db="UniProtKB">
        <authorList>
            <consortium name="Ensembl"/>
        </authorList>
    </citation>
    <scope>IDENTIFICATION</scope>
</reference>
<keyword evidence="8" id="KW-1185">Reference proteome</keyword>
<keyword evidence="5" id="KW-0520">NAD</keyword>
<keyword evidence="3" id="KW-0548">Nucleotidyltransferase</keyword>
<accession>A0A4W5KJ37</accession>
<reference evidence="8" key="1">
    <citation type="submission" date="2018-06" db="EMBL/GenBank/DDBJ databases">
        <title>Genome assembly of Danube salmon.</title>
        <authorList>
            <person name="Macqueen D.J."/>
            <person name="Gundappa M.K."/>
        </authorList>
    </citation>
    <scope>NUCLEOTIDE SEQUENCE [LARGE SCALE GENOMIC DNA]</scope>
</reference>
<dbReference type="AlphaFoldDB" id="A0A4W5KJ37"/>
<keyword evidence="4" id="KW-0013">ADP-ribosylation</keyword>
<proteinExistence type="inferred from homology"/>
<name>A0A4W5KJ37_9TELE</name>
<evidence type="ECO:0000256" key="2">
    <source>
        <dbReference type="ARBA" id="ARBA00022679"/>
    </source>
</evidence>
<keyword evidence="2" id="KW-0808">Transferase</keyword>
<dbReference type="GeneTree" id="ENSGT00950000183129"/>
<sequence>MGMCSRQERIQKDVDIVIQRCKAEKDCLFSDFRYTEATFTFTYSKGSRRYSTTFTDYNTYVSNSENEDEVLVTRDPIPVIFHRIATGKFFVKSILDNCHYAIEEDSEGDADSEEFYYGCQVSIKTHIHTLIWSCVLMYGNSNMVMCFILCREYGAIDDVDIDLHIDVSFLDEEIALAWHVIRREPVIVRLHCSLTQYLNGPGTRHKHTYTHTHTHTRTDTHTHIILNHTAGLSGCCDIELLHVSIMKYLLCFPVPTVDVFQVSTKDRFGLGHQLKK</sequence>
<dbReference type="Ensembl" id="ENSHHUT00000010742.1">
    <property type="protein sequence ID" value="ENSHHUP00000010410.1"/>
    <property type="gene ID" value="ENSHHUG00000006356.1"/>
</dbReference>
<reference evidence="7" key="2">
    <citation type="submission" date="2025-08" db="UniProtKB">
        <authorList>
            <consortium name="Ensembl"/>
        </authorList>
    </citation>
    <scope>IDENTIFICATION</scope>
</reference>
<evidence type="ECO:0000313" key="8">
    <source>
        <dbReference type="Proteomes" id="UP000314982"/>
    </source>
</evidence>
<dbReference type="PANTHER" id="PTHR21328">
    <property type="entry name" value="POLY ADP-RIBOSE POLYMERASE FAMILY, MEMBER PARP"/>
    <property type="match status" value="1"/>
</dbReference>
<evidence type="ECO:0000256" key="4">
    <source>
        <dbReference type="ARBA" id="ARBA00022765"/>
    </source>
</evidence>
<dbReference type="InterPro" id="IPR051838">
    <property type="entry name" value="ARTD_PARP"/>
</dbReference>
<dbReference type="STRING" id="62062.ENSHHUP00000010410"/>
<protein>
    <submittedName>
        <fullName evidence="7">Uncharacterized protein</fullName>
    </submittedName>
</protein>
<evidence type="ECO:0000256" key="6">
    <source>
        <dbReference type="ARBA" id="ARBA00024347"/>
    </source>
</evidence>
<dbReference type="Proteomes" id="UP000314982">
    <property type="component" value="Unassembled WGS sequence"/>
</dbReference>
<evidence type="ECO:0000256" key="5">
    <source>
        <dbReference type="ARBA" id="ARBA00023027"/>
    </source>
</evidence>
<keyword evidence="1" id="KW-0328">Glycosyltransferase</keyword>
<comment type="similarity">
    <text evidence="6">Belongs to the ARTD/PARP family.</text>
</comment>
<evidence type="ECO:0000256" key="3">
    <source>
        <dbReference type="ARBA" id="ARBA00022695"/>
    </source>
</evidence>
<dbReference type="GO" id="GO:0016779">
    <property type="term" value="F:nucleotidyltransferase activity"/>
    <property type="evidence" value="ECO:0007669"/>
    <property type="project" value="UniProtKB-KW"/>
</dbReference>
<evidence type="ECO:0000256" key="1">
    <source>
        <dbReference type="ARBA" id="ARBA00022676"/>
    </source>
</evidence>
<evidence type="ECO:0000313" key="7">
    <source>
        <dbReference type="Ensembl" id="ENSHHUP00000010410.1"/>
    </source>
</evidence>
<dbReference type="GO" id="GO:0016757">
    <property type="term" value="F:glycosyltransferase activity"/>
    <property type="evidence" value="ECO:0007669"/>
    <property type="project" value="UniProtKB-KW"/>
</dbReference>
<organism evidence="7 8">
    <name type="scientific">Hucho hucho</name>
    <name type="common">huchen</name>
    <dbReference type="NCBI Taxonomy" id="62062"/>
    <lineage>
        <taxon>Eukaryota</taxon>
        <taxon>Metazoa</taxon>
        <taxon>Chordata</taxon>
        <taxon>Craniata</taxon>
        <taxon>Vertebrata</taxon>
        <taxon>Euteleostomi</taxon>
        <taxon>Actinopterygii</taxon>
        <taxon>Neopterygii</taxon>
        <taxon>Teleostei</taxon>
        <taxon>Protacanthopterygii</taxon>
        <taxon>Salmoniformes</taxon>
        <taxon>Salmonidae</taxon>
        <taxon>Salmoninae</taxon>
        <taxon>Hucho</taxon>
    </lineage>
</organism>